<evidence type="ECO:0000256" key="5">
    <source>
        <dbReference type="ARBA" id="ARBA00023157"/>
    </source>
</evidence>
<keyword evidence="4" id="KW-0411">Iron-sulfur</keyword>
<proteinExistence type="predicted"/>
<evidence type="ECO:0000313" key="10">
    <source>
        <dbReference type="Proteomes" id="UP000008372"/>
    </source>
</evidence>
<evidence type="ECO:0000313" key="9">
    <source>
        <dbReference type="EMBL" id="GAC07814.1"/>
    </source>
</evidence>
<keyword evidence="1" id="KW-0001">2Fe-2S</keyword>
<dbReference type="CDD" id="cd03467">
    <property type="entry name" value="Rieske"/>
    <property type="match status" value="1"/>
</dbReference>
<reference evidence="9 10" key="1">
    <citation type="journal article" date="2014" name="Environ. Microbiol.">
        <title>Comparative genomics of the marine bacterial genus Glaciecola reveals the high degree of genomic diversity and genomic characteristic for cold adaptation.</title>
        <authorList>
            <person name="Qin Q.L."/>
            <person name="Xie B.B."/>
            <person name="Yu Y."/>
            <person name="Shu Y.L."/>
            <person name="Rong J.C."/>
            <person name="Zhang Y.J."/>
            <person name="Zhao D.L."/>
            <person name="Chen X.L."/>
            <person name="Zhang X.Y."/>
            <person name="Chen B."/>
            <person name="Zhou B.C."/>
            <person name="Zhang Y.Z."/>
        </authorList>
    </citation>
    <scope>NUCLEOTIDE SEQUENCE [LARGE SCALE GENOMIC DNA]</scope>
    <source>
        <strain evidence="9 10">NO2</strain>
    </source>
</reference>
<gene>
    <name evidence="9" type="ORF">GAGA_4991</name>
</gene>
<dbReference type="RefSeq" id="WP_008306711.1">
    <property type="nucleotide sequence ID" value="NZ_BAEK01000094.1"/>
</dbReference>
<keyword evidence="7" id="KW-1133">Transmembrane helix</keyword>
<evidence type="ECO:0000256" key="6">
    <source>
        <dbReference type="ARBA" id="ARBA00034078"/>
    </source>
</evidence>
<dbReference type="InterPro" id="IPR014349">
    <property type="entry name" value="Rieske_Fe-S_prot"/>
</dbReference>
<evidence type="ECO:0000256" key="7">
    <source>
        <dbReference type="SAM" id="Phobius"/>
    </source>
</evidence>
<sequence>MKEQNNNKHDDIEQTACCGCAQPNQNKGTDFKRRNLLKYLALAIPAVNYFSGNLALAAIKKKSPESMLPPQVGDRFTYFSKRLQGPLIKISDLIELDKQVLVVPVDPKTGEVRDGSRYNQILIQKLSMVSLSQDTQALSVDGIVAYSAICTHAGCPVTAWVEEDENYMCPCHQSVFDPKDGGGVVSGPAPRKLPALALTTENDELVVAAEFNSWIGFGKPPR</sequence>
<evidence type="ECO:0000256" key="1">
    <source>
        <dbReference type="ARBA" id="ARBA00022714"/>
    </source>
</evidence>
<accession>A0ABQ0IG13</accession>
<evidence type="ECO:0000256" key="3">
    <source>
        <dbReference type="ARBA" id="ARBA00023004"/>
    </source>
</evidence>
<dbReference type="Pfam" id="PF00355">
    <property type="entry name" value="Rieske"/>
    <property type="match status" value="1"/>
</dbReference>
<keyword evidence="10" id="KW-1185">Reference proteome</keyword>
<feature type="transmembrane region" description="Helical" evidence="7">
    <location>
        <begin position="39"/>
        <end position="59"/>
    </location>
</feature>
<evidence type="ECO:0000259" key="8">
    <source>
        <dbReference type="PROSITE" id="PS51296"/>
    </source>
</evidence>
<dbReference type="InterPro" id="IPR017941">
    <property type="entry name" value="Rieske_2Fe-2S"/>
</dbReference>
<dbReference type="InterPro" id="IPR005805">
    <property type="entry name" value="Rieske_Fe-S_prot_C"/>
</dbReference>
<dbReference type="Gene3D" id="2.102.10.10">
    <property type="entry name" value="Rieske [2Fe-2S] iron-sulphur domain"/>
    <property type="match status" value="1"/>
</dbReference>
<keyword evidence="7" id="KW-0472">Membrane</keyword>
<dbReference type="PANTHER" id="PTHR10134">
    <property type="entry name" value="CYTOCHROME B-C1 COMPLEX SUBUNIT RIESKE, MITOCHONDRIAL"/>
    <property type="match status" value="1"/>
</dbReference>
<dbReference type="PRINTS" id="PR00162">
    <property type="entry name" value="RIESKE"/>
</dbReference>
<feature type="domain" description="Rieske" evidence="8">
    <location>
        <begin position="139"/>
        <end position="207"/>
    </location>
</feature>
<dbReference type="SUPFAM" id="SSF50022">
    <property type="entry name" value="ISP domain"/>
    <property type="match status" value="1"/>
</dbReference>
<keyword evidence="7" id="KW-0812">Transmembrane</keyword>
<evidence type="ECO:0000256" key="2">
    <source>
        <dbReference type="ARBA" id="ARBA00022723"/>
    </source>
</evidence>
<comment type="cofactor">
    <cofactor evidence="6">
        <name>[2Fe-2S] cluster</name>
        <dbReference type="ChEBI" id="CHEBI:190135"/>
    </cofactor>
</comment>
<comment type="caution">
    <text evidence="9">The sequence shown here is derived from an EMBL/GenBank/DDBJ whole genome shotgun (WGS) entry which is preliminary data.</text>
</comment>
<keyword evidence="3" id="KW-0408">Iron</keyword>
<evidence type="ECO:0000256" key="4">
    <source>
        <dbReference type="ARBA" id="ARBA00023014"/>
    </source>
</evidence>
<keyword evidence="2" id="KW-0479">Metal-binding</keyword>
<dbReference type="Proteomes" id="UP000008372">
    <property type="component" value="Unassembled WGS sequence"/>
</dbReference>
<keyword evidence="5" id="KW-1015">Disulfide bond</keyword>
<name>A0ABQ0IG13_9ALTE</name>
<dbReference type="InterPro" id="IPR036922">
    <property type="entry name" value="Rieske_2Fe-2S_sf"/>
</dbReference>
<dbReference type="PROSITE" id="PS51296">
    <property type="entry name" value="RIESKE"/>
    <property type="match status" value="1"/>
</dbReference>
<dbReference type="EMBL" id="BAEK01000094">
    <property type="protein sequence ID" value="GAC07814.1"/>
    <property type="molecule type" value="Genomic_DNA"/>
</dbReference>
<organism evidence="9 10">
    <name type="scientific">Paraglaciecola agarilytica NO2</name>
    <dbReference type="NCBI Taxonomy" id="1125747"/>
    <lineage>
        <taxon>Bacteria</taxon>
        <taxon>Pseudomonadati</taxon>
        <taxon>Pseudomonadota</taxon>
        <taxon>Gammaproteobacteria</taxon>
        <taxon>Alteromonadales</taxon>
        <taxon>Alteromonadaceae</taxon>
        <taxon>Paraglaciecola</taxon>
    </lineage>
</organism>
<protein>
    <recommendedName>
        <fullName evidence="8">Rieske domain-containing protein</fullName>
    </recommendedName>
</protein>